<sequence length="198" mass="22190">MKKKEIVVDYPSLLLMTLKRRYLSLVIGFTTLVIIIASGLWFFTSKLKLVIPSKPKIKKEKLEPKTTRLNEEAQTYIVKEGDELYLIAEKFYGSGLNFQDIVKANNISNPDLLEVGQKLIIPKVKSKYPTAGEVSGTAAKTKKVTIRQDKYVIKVGDTLADIALQAYGDSYAWKKIATANNINDPDNLEVGKTLIIPR</sequence>
<reference evidence="3 4" key="1">
    <citation type="journal article" date="2016" name="Nat. Commun.">
        <title>Thousands of microbial genomes shed light on interconnected biogeochemical processes in an aquifer system.</title>
        <authorList>
            <person name="Anantharaman K."/>
            <person name="Brown C.T."/>
            <person name="Hug L.A."/>
            <person name="Sharon I."/>
            <person name="Castelle C.J."/>
            <person name="Probst A.J."/>
            <person name="Thomas B.C."/>
            <person name="Singh A."/>
            <person name="Wilkins M.J."/>
            <person name="Karaoz U."/>
            <person name="Brodie E.L."/>
            <person name="Williams K.H."/>
            <person name="Hubbard S.S."/>
            <person name="Banfield J.F."/>
        </authorList>
    </citation>
    <scope>NUCLEOTIDE SEQUENCE [LARGE SCALE GENOMIC DNA]</scope>
</reference>
<feature type="non-terminal residue" evidence="3">
    <location>
        <position position="198"/>
    </location>
</feature>
<evidence type="ECO:0000259" key="2">
    <source>
        <dbReference type="PROSITE" id="PS51782"/>
    </source>
</evidence>
<feature type="transmembrane region" description="Helical" evidence="1">
    <location>
        <begin position="21"/>
        <end position="43"/>
    </location>
</feature>
<evidence type="ECO:0000256" key="1">
    <source>
        <dbReference type="SAM" id="Phobius"/>
    </source>
</evidence>
<dbReference type="SMART" id="SM00257">
    <property type="entry name" value="LysM"/>
    <property type="match status" value="2"/>
</dbReference>
<proteinExistence type="predicted"/>
<dbReference type="Pfam" id="PF01476">
    <property type="entry name" value="LysM"/>
    <property type="match status" value="2"/>
</dbReference>
<dbReference type="SUPFAM" id="SSF54106">
    <property type="entry name" value="LysM domain"/>
    <property type="match status" value="2"/>
</dbReference>
<gene>
    <name evidence="3" type="ORF">A3B40_05690</name>
</gene>
<feature type="domain" description="LysM" evidence="2">
    <location>
        <begin position="74"/>
        <end position="121"/>
    </location>
</feature>
<dbReference type="InterPro" id="IPR036779">
    <property type="entry name" value="LysM_dom_sf"/>
</dbReference>
<protein>
    <recommendedName>
        <fullName evidence="2">LysM domain-containing protein</fullName>
    </recommendedName>
</protein>
<dbReference type="PANTHER" id="PTHR34700:SF4">
    <property type="entry name" value="PHAGE-LIKE ELEMENT PBSX PROTEIN XKDP"/>
    <property type="match status" value="1"/>
</dbReference>
<organism evidence="3 4">
    <name type="scientific">Candidatus Roizmanbacteria bacterium RIFCSPLOWO2_01_FULL_37_16</name>
    <dbReference type="NCBI Taxonomy" id="1802058"/>
    <lineage>
        <taxon>Bacteria</taxon>
        <taxon>Candidatus Roizmaniibacteriota</taxon>
    </lineage>
</organism>
<dbReference type="Gene3D" id="3.10.350.10">
    <property type="entry name" value="LysM domain"/>
    <property type="match status" value="2"/>
</dbReference>
<evidence type="ECO:0000313" key="3">
    <source>
        <dbReference type="EMBL" id="OGK45097.1"/>
    </source>
</evidence>
<dbReference type="EMBL" id="MGAI01000016">
    <property type="protein sequence ID" value="OGK45097.1"/>
    <property type="molecule type" value="Genomic_DNA"/>
</dbReference>
<keyword evidence="1" id="KW-1133">Transmembrane helix</keyword>
<keyword evidence="1" id="KW-0812">Transmembrane</keyword>
<evidence type="ECO:0000313" key="4">
    <source>
        <dbReference type="Proteomes" id="UP000178040"/>
    </source>
</evidence>
<dbReference type="InterPro" id="IPR018392">
    <property type="entry name" value="LysM"/>
</dbReference>
<dbReference type="CDD" id="cd00118">
    <property type="entry name" value="LysM"/>
    <property type="match status" value="2"/>
</dbReference>
<dbReference type="InterPro" id="IPR052196">
    <property type="entry name" value="Bact_Kbp"/>
</dbReference>
<dbReference type="PANTHER" id="PTHR34700">
    <property type="entry name" value="POTASSIUM BINDING PROTEIN KBP"/>
    <property type="match status" value="1"/>
</dbReference>
<dbReference type="Proteomes" id="UP000178040">
    <property type="component" value="Unassembled WGS sequence"/>
</dbReference>
<comment type="caution">
    <text evidence="3">The sequence shown here is derived from an EMBL/GenBank/DDBJ whole genome shotgun (WGS) entry which is preliminary data.</text>
</comment>
<accession>A0A1F7IP17</accession>
<dbReference type="AlphaFoldDB" id="A0A1F7IP17"/>
<feature type="domain" description="LysM" evidence="2">
    <location>
        <begin position="149"/>
        <end position="196"/>
    </location>
</feature>
<name>A0A1F7IP17_9BACT</name>
<keyword evidence="1" id="KW-0472">Membrane</keyword>
<dbReference type="PROSITE" id="PS51782">
    <property type="entry name" value="LYSM"/>
    <property type="match status" value="2"/>
</dbReference>